<dbReference type="PANTHER" id="PTHR43060:SF17">
    <property type="entry name" value="L-THREONATE DEHYDROGENASE"/>
    <property type="match status" value="1"/>
</dbReference>
<dbReference type="InterPro" id="IPR006115">
    <property type="entry name" value="6PGDH_NADP-bd"/>
</dbReference>
<evidence type="ECO:0000313" key="4">
    <source>
        <dbReference type="Proteomes" id="UP001175353"/>
    </source>
</evidence>
<feature type="domain" description="6-phosphogluconate dehydrogenase NADP-binding" evidence="1">
    <location>
        <begin position="65"/>
        <end position="229"/>
    </location>
</feature>
<dbReference type="AlphaFoldDB" id="A0AAN6K0K0"/>
<evidence type="ECO:0000259" key="2">
    <source>
        <dbReference type="Pfam" id="PF14833"/>
    </source>
</evidence>
<dbReference type="InterPro" id="IPR036291">
    <property type="entry name" value="NAD(P)-bd_dom_sf"/>
</dbReference>
<accession>A0AAN6K0K0</accession>
<organism evidence="3 4">
    <name type="scientific">Friedmanniomyces endolithicus</name>
    <dbReference type="NCBI Taxonomy" id="329885"/>
    <lineage>
        <taxon>Eukaryota</taxon>
        <taxon>Fungi</taxon>
        <taxon>Dikarya</taxon>
        <taxon>Ascomycota</taxon>
        <taxon>Pezizomycotina</taxon>
        <taxon>Dothideomycetes</taxon>
        <taxon>Dothideomycetidae</taxon>
        <taxon>Mycosphaerellales</taxon>
        <taxon>Teratosphaeriaceae</taxon>
        <taxon>Friedmanniomyces</taxon>
    </lineage>
</organism>
<dbReference type="GO" id="GO:0051287">
    <property type="term" value="F:NAD binding"/>
    <property type="evidence" value="ECO:0007669"/>
    <property type="project" value="InterPro"/>
</dbReference>
<comment type="caution">
    <text evidence="3">The sequence shown here is derived from an EMBL/GenBank/DDBJ whole genome shotgun (WGS) entry which is preliminary data.</text>
</comment>
<dbReference type="Gene3D" id="1.10.1040.10">
    <property type="entry name" value="N-(1-d-carboxylethyl)-l-norvaline Dehydrogenase, domain 2"/>
    <property type="match status" value="2"/>
</dbReference>
<dbReference type="InterPro" id="IPR029154">
    <property type="entry name" value="HIBADH-like_NADP-bd"/>
</dbReference>
<feature type="domain" description="3-hydroxyisobutyrate dehydrogenase-like NAD-binding" evidence="2">
    <location>
        <begin position="233"/>
        <end position="355"/>
    </location>
</feature>
<dbReference type="Proteomes" id="UP001175353">
    <property type="component" value="Unassembled WGS sequence"/>
</dbReference>
<dbReference type="InterPro" id="IPR013328">
    <property type="entry name" value="6PGD_dom2"/>
</dbReference>
<dbReference type="Pfam" id="PF03446">
    <property type="entry name" value="NAD_binding_2"/>
    <property type="match status" value="1"/>
</dbReference>
<sequence length="499" mass="53203">MPSPVACALAPNGSVFERLSKLGRRPTSPLLVHTRSHAEFSSSARHARTSTQLPLTLTMASHKPTVGFAGLGAMGGGMAKNLVKNGFSVTGFDVYQPLVDSFVEAGGKPAKTPKDAATEADFFVSMVANKEQNASLLFDGEHCVSKGLGKGKTFILCSTTPPSFLQELRKRLDGEAGRPDVKLLDCPVSGGTLRAADGTLSIFSSGPDEDLDAAKQVLDCMSGNLYRMGGISNGTKTKTIHQLLAATNIITASEAMGLAATVGLNTQAVFDHVQKSDGDSFMFSNRAPHMLKNDWHPYSALAIILKDTYIVTDTARGTLGDSFSAPLANTAHYTYFQGVQAGFMKDDDAKLVQLYLPASQGDLVGQMTKADVNMNSSHQISKETVADLLCGIHLAASVEGMAFCKHLGGIDRPLMYEIISKAAGWNAMFTKCIPGMLEKDSWSLADCAEAGEVGRKLSEAVEKCRRIGYPCPMAAAALQQFTFASLRDKKLTSLGRGDR</sequence>
<evidence type="ECO:0008006" key="5">
    <source>
        <dbReference type="Google" id="ProtNLM"/>
    </source>
</evidence>
<dbReference type="SUPFAM" id="SSF51735">
    <property type="entry name" value="NAD(P)-binding Rossmann-fold domains"/>
    <property type="match status" value="1"/>
</dbReference>
<dbReference type="SUPFAM" id="SSF48179">
    <property type="entry name" value="6-phosphogluconate dehydrogenase C-terminal domain-like"/>
    <property type="match status" value="2"/>
</dbReference>
<dbReference type="PANTHER" id="PTHR43060">
    <property type="entry name" value="3-HYDROXYISOBUTYRATE DEHYDROGENASE-LIKE 1, MITOCHONDRIAL-RELATED"/>
    <property type="match status" value="1"/>
</dbReference>
<dbReference type="EMBL" id="JAUJLE010000359">
    <property type="protein sequence ID" value="KAK0959191.1"/>
    <property type="molecule type" value="Genomic_DNA"/>
</dbReference>
<feature type="domain" description="3-hydroxyisobutyrate dehydrogenase-like NAD-binding" evidence="2">
    <location>
        <begin position="385"/>
        <end position="484"/>
    </location>
</feature>
<dbReference type="Pfam" id="PF14833">
    <property type="entry name" value="NAD_binding_11"/>
    <property type="match status" value="2"/>
</dbReference>
<evidence type="ECO:0000313" key="3">
    <source>
        <dbReference type="EMBL" id="KAK0959191.1"/>
    </source>
</evidence>
<name>A0AAN6K0K0_9PEZI</name>
<keyword evidence="4" id="KW-1185">Reference proteome</keyword>
<dbReference type="InterPro" id="IPR008927">
    <property type="entry name" value="6-PGluconate_DH-like_C_sf"/>
</dbReference>
<reference evidence="3" key="1">
    <citation type="submission" date="2023-06" db="EMBL/GenBank/DDBJ databases">
        <title>Black Yeasts Isolated from many extreme environments.</title>
        <authorList>
            <person name="Coleine C."/>
            <person name="Stajich J.E."/>
            <person name="Selbmann L."/>
        </authorList>
    </citation>
    <scope>NUCLEOTIDE SEQUENCE</scope>
    <source>
        <strain evidence="3">CCFEE 5200</strain>
    </source>
</reference>
<gene>
    <name evidence="3" type="ORF">LTR91_020966</name>
</gene>
<protein>
    <recommendedName>
        <fullName evidence="5">3-hydroxyisobutyrate dehydrogenase, mitochondrial</fullName>
    </recommendedName>
</protein>
<dbReference type="Gene3D" id="3.40.50.720">
    <property type="entry name" value="NAD(P)-binding Rossmann-like Domain"/>
    <property type="match status" value="1"/>
</dbReference>
<dbReference type="GO" id="GO:0050661">
    <property type="term" value="F:NADP binding"/>
    <property type="evidence" value="ECO:0007669"/>
    <property type="project" value="InterPro"/>
</dbReference>
<proteinExistence type="predicted"/>
<evidence type="ECO:0000259" key="1">
    <source>
        <dbReference type="Pfam" id="PF03446"/>
    </source>
</evidence>